<keyword evidence="3" id="KW-1185">Reference proteome</keyword>
<feature type="compositionally biased region" description="Basic and acidic residues" evidence="1">
    <location>
        <begin position="452"/>
        <end position="478"/>
    </location>
</feature>
<proteinExistence type="predicted"/>
<comment type="caution">
    <text evidence="2">The sequence shown here is derived from an EMBL/GenBank/DDBJ whole genome shotgun (WGS) entry which is preliminary data.</text>
</comment>
<organism evidence="2 3">
    <name type="scientific">Puccinia sorghi</name>
    <dbReference type="NCBI Taxonomy" id="27349"/>
    <lineage>
        <taxon>Eukaryota</taxon>
        <taxon>Fungi</taxon>
        <taxon>Dikarya</taxon>
        <taxon>Basidiomycota</taxon>
        <taxon>Pucciniomycotina</taxon>
        <taxon>Pucciniomycetes</taxon>
        <taxon>Pucciniales</taxon>
        <taxon>Pucciniaceae</taxon>
        <taxon>Puccinia</taxon>
    </lineage>
</organism>
<name>A0A0L6UWC8_9BASI</name>
<reference evidence="2 3" key="1">
    <citation type="submission" date="2015-08" db="EMBL/GenBank/DDBJ databases">
        <title>Next Generation Sequencing and Analysis of the Genome of Puccinia sorghi L Schw, the Causal Agent of Maize Common Rust.</title>
        <authorList>
            <person name="Rochi L."/>
            <person name="Burguener G."/>
            <person name="Darino M."/>
            <person name="Turjanski A."/>
            <person name="Kreff E."/>
            <person name="Dieguez M.J."/>
            <person name="Sacco F."/>
        </authorList>
    </citation>
    <scope>NUCLEOTIDE SEQUENCE [LARGE SCALE GENOMIC DNA]</scope>
    <source>
        <strain evidence="2 3">RO10H11247</strain>
    </source>
</reference>
<protein>
    <submittedName>
        <fullName evidence="2">Uncharacterized protein</fullName>
    </submittedName>
</protein>
<gene>
    <name evidence="2" type="ORF">VP01_3661g2</name>
</gene>
<evidence type="ECO:0000256" key="1">
    <source>
        <dbReference type="SAM" id="MobiDB-lite"/>
    </source>
</evidence>
<evidence type="ECO:0000313" key="2">
    <source>
        <dbReference type="EMBL" id="KNZ52175.1"/>
    </source>
</evidence>
<dbReference type="EMBL" id="LAVV01008681">
    <property type="protein sequence ID" value="KNZ52175.1"/>
    <property type="molecule type" value="Genomic_DNA"/>
</dbReference>
<dbReference type="Proteomes" id="UP000037035">
    <property type="component" value="Unassembled WGS sequence"/>
</dbReference>
<sequence length="619" mass="70150">MLLCCYVAWEIEPFLEICPIHGYRRIWPSFCIEILGVLSFLCAGPLELPHRLTKSKIKTSKILQLGESDSGTLPIKRTINKNIKKLWPEGLRGKSPIEALLAFLKERNWVGDVTVDASGEIQKLFFAHLGSIYLAQIKHHVALLNATSKQTNGETALRNTLTNVFLYSKAHLCAWNIKHKIKKNCKKTLLLEIQQLYLNKFLSKGSAVIEYLKNSITAKKLAQLPAVQMQHAPAKLPSKIHILVVSLLENGWSNNGSFLGISACQLQEDQFCVAWASHFPQLRNLNTSCVESGHDFINIFISNSSGDFLLVWKSLGHEALHQKIKHHFPQLLLTSKKGSGIQCSHMIGEILKEFGPLESEDFHPQWCLDYNPECSVNNLFLKKNSYLFFSCIQIIPSHFGRHSYCYKVSGTRSQGKNQGNASTQERSVQLNQVLTILSKNIRNQLEKDGKKFVAEEKKRKSESNKVDMEENDKGDQNKMEQNQRNSVCLFKSISIIYSTRMVMKIVDSGAFFQQWNTVKTIGFGCGMNWKKRWVKTSLKFSRINNTIPPLKRLSKMDHRQALANTIHRPVVFLSNSKGHIYLMHVKGDPWVLALLKATDGSKPIPPIIGSTKLASQFTH</sequence>
<dbReference type="OrthoDB" id="3356549at2759"/>
<dbReference type="VEuPathDB" id="FungiDB:VP01_3661g2"/>
<dbReference type="AlphaFoldDB" id="A0A0L6UWC8"/>
<feature type="region of interest" description="Disordered" evidence="1">
    <location>
        <begin position="452"/>
        <end position="481"/>
    </location>
</feature>
<evidence type="ECO:0000313" key="3">
    <source>
        <dbReference type="Proteomes" id="UP000037035"/>
    </source>
</evidence>
<accession>A0A0L6UWC8</accession>